<evidence type="ECO:0000313" key="3">
    <source>
        <dbReference type="Proteomes" id="UP000008022"/>
    </source>
</evidence>
<reference evidence="2" key="2">
    <citation type="submission" date="2015-06" db="UniProtKB">
        <authorList>
            <consortium name="EnsemblPlants"/>
        </authorList>
    </citation>
    <scope>IDENTIFICATION</scope>
</reference>
<keyword evidence="1" id="KW-1133">Transmembrane helix</keyword>
<dbReference type="Proteomes" id="UP000008022">
    <property type="component" value="Unassembled WGS sequence"/>
</dbReference>
<organism evidence="2 3">
    <name type="scientific">Oryza rufipogon</name>
    <name type="common">Brownbeard rice</name>
    <name type="synonym">Asian wild rice</name>
    <dbReference type="NCBI Taxonomy" id="4529"/>
    <lineage>
        <taxon>Eukaryota</taxon>
        <taxon>Viridiplantae</taxon>
        <taxon>Streptophyta</taxon>
        <taxon>Embryophyta</taxon>
        <taxon>Tracheophyta</taxon>
        <taxon>Spermatophyta</taxon>
        <taxon>Magnoliopsida</taxon>
        <taxon>Liliopsida</taxon>
        <taxon>Poales</taxon>
        <taxon>Poaceae</taxon>
        <taxon>BOP clade</taxon>
        <taxon>Oryzoideae</taxon>
        <taxon>Oryzeae</taxon>
        <taxon>Oryzinae</taxon>
        <taxon>Oryza</taxon>
    </lineage>
</organism>
<feature type="transmembrane region" description="Helical" evidence="1">
    <location>
        <begin position="49"/>
        <end position="72"/>
    </location>
</feature>
<keyword evidence="3" id="KW-1185">Reference proteome</keyword>
<sequence length="247" mass="28302">MVSSTYNQFRLIMSMSMEDNVYMQSLSSLDRYGHGNSDMQLQKEGDRRLVLGLFLEAFGIDLCICMLTHVFLSVFSLVKRETEQHAYMGVMLRNEDDGSDMQVENDIKVNRPLAIRLVIDELELAVGYTIKLALIEMGQCRMDSAPTAAANRRVHEIAYRFRDADKADGEEIDSSMLCGLEFLFSNNWRPIRFTETVAYAPNYACSFSHLLQQVTKHALSERWLIGAAALTMVRLRKAKIDFRKRFS</sequence>
<dbReference type="OMA" id="ETEQHAY"/>
<dbReference type="AlphaFoldDB" id="A0A0E0Q3K7"/>
<name>A0A0E0Q3K7_ORYRU</name>
<proteinExistence type="predicted"/>
<dbReference type="Gramene" id="ORUFI07G01590.1">
    <property type="protein sequence ID" value="ORUFI07G01590.1"/>
    <property type="gene ID" value="ORUFI07G01590"/>
</dbReference>
<keyword evidence="1" id="KW-0472">Membrane</keyword>
<protein>
    <submittedName>
        <fullName evidence="2">Uncharacterized protein</fullName>
    </submittedName>
</protein>
<dbReference type="HOGENOM" id="CLU_082319_0_0_1"/>
<evidence type="ECO:0000256" key="1">
    <source>
        <dbReference type="SAM" id="Phobius"/>
    </source>
</evidence>
<keyword evidence="1" id="KW-0812">Transmembrane</keyword>
<accession>A0A0E0Q3K7</accession>
<reference evidence="3" key="1">
    <citation type="submission" date="2013-06" db="EMBL/GenBank/DDBJ databases">
        <authorList>
            <person name="Zhao Q."/>
        </authorList>
    </citation>
    <scope>NUCLEOTIDE SEQUENCE</scope>
    <source>
        <strain evidence="3">cv. W1943</strain>
    </source>
</reference>
<dbReference type="EnsemblPlants" id="ORUFI07G01590.1">
    <property type="protein sequence ID" value="ORUFI07G01590.1"/>
    <property type="gene ID" value="ORUFI07G01590"/>
</dbReference>
<evidence type="ECO:0000313" key="2">
    <source>
        <dbReference type="EnsemblPlants" id="ORUFI07G01590.1"/>
    </source>
</evidence>